<reference evidence="3 5" key="3">
    <citation type="journal article" date="2024" name="Syst. Appl. Microbiol.">
        <title>Helicobacter cappadocius sp. nov., from lizards: The first psychrotrophic Helicobacter species.</title>
        <authorList>
            <person name="Aydin F."/>
            <person name="Tarhane S."/>
            <person name="Karakaya E."/>
            <person name="Abay S."/>
            <person name="Kayman T."/>
            <person name="Guran O."/>
            <person name="Bozkurt E."/>
            <person name="Uzum N."/>
            <person name="Avci A."/>
            <person name="Olgun K."/>
            <person name="Jablonski D."/>
            <person name="Guran C."/>
            <person name="Burcin Saticioglu I."/>
        </authorList>
    </citation>
    <scope>NUCLEOTIDE SEQUENCE [LARGE SCALE GENOMIC DNA]</scope>
    <source>
        <strain evidence="3">Faydin-H75</strain>
        <strain evidence="5">faydin-H76</strain>
    </source>
</reference>
<dbReference type="GO" id="GO:0016491">
    <property type="term" value="F:oxidoreductase activity"/>
    <property type="evidence" value="ECO:0007669"/>
    <property type="project" value="UniProtKB-KW"/>
</dbReference>
<comment type="caution">
    <text evidence="4">The sequence shown here is derived from an EMBL/GenBank/DDBJ whole genome shotgun (WGS) entry which is preliminary data.</text>
</comment>
<protein>
    <submittedName>
        <fullName evidence="4">SDR family oxidoreductase</fullName>
    </submittedName>
</protein>
<dbReference type="Gene3D" id="3.40.50.720">
    <property type="entry name" value="NAD(P)-binding Rossmann-like Domain"/>
    <property type="match status" value="1"/>
</dbReference>
<proteinExistence type="inferred from homology"/>
<accession>A0AA90TBD9</accession>
<dbReference type="Proteomes" id="UP001240777">
    <property type="component" value="Unassembled WGS sequence"/>
</dbReference>
<evidence type="ECO:0000313" key="4">
    <source>
        <dbReference type="EMBL" id="MDP2538701.1"/>
    </source>
</evidence>
<dbReference type="RefSeq" id="WP_305517771.1">
    <property type="nucleotide sequence ID" value="NZ_JAUPEV010000020.1"/>
</dbReference>
<keyword evidence="6" id="KW-1185">Reference proteome</keyword>
<name>A0AA90TBD9_9HELI</name>
<evidence type="ECO:0000256" key="2">
    <source>
        <dbReference type="ARBA" id="ARBA00023002"/>
    </source>
</evidence>
<dbReference type="Proteomes" id="UP001177258">
    <property type="component" value="Unassembled WGS sequence"/>
</dbReference>
<dbReference type="PANTHER" id="PTHR43639:SF1">
    <property type="entry name" value="SHORT-CHAIN DEHYDROGENASE_REDUCTASE FAMILY PROTEIN"/>
    <property type="match status" value="1"/>
</dbReference>
<keyword evidence="2" id="KW-0560">Oxidoreductase</keyword>
<evidence type="ECO:0000313" key="5">
    <source>
        <dbReference type="Proteomes" id="UP001177258"/>
    </source>
</evidence>
<evidence type="ECO:0000313" key="6">
    <source>
        <dbReference type="Proteomes" id="UP001240777"/>
    </source>
</evidence>
<dbReference type="InterPro" id="IPR002347">
    <property type="entry name" value="SDR_fam"/>
</dbReference>
<dbReference type="PANTHER" id="PTHR43639">
    <property type="entry name" value="OXIDOREDUCTASE, SHORT-CHAIN DEHYDROGENASE/REDUCTASE FAMILY (AFU_ORTHOLOGUE AFUA_5G02870)"/>
    <property type="match status" value="1"/>
</dbReference>
<organism evidence="4 5">
    <name type="scientific">Helicobacter cappadocius</name>
    <dbReference type="NCBI Taxonomy" id="3063998"/>
    <lineage>
        <taxon>Bacteria</taxon>
        <taxon>Pseudomonadati</taxon>
        <taxon>Campylobacterota</taxon>
        <taxon>Epsilonproteobacteria</taxon>
        <taxon>Campylobacterales</taxon>
        <taxon>Helicobacteraceae</taxon>
        <taxon>Helicobacter</taxon>
    </lineage>
</organism>
<dbReference type="Pfam" id="PF13561">
    <property type="entry name" value="adh_short_C2"/>
    <property type="match status" value="1"/>
</dbReference>
<dbReference type="SUPFAM" id="SSF51735">
    <property type="entry name" value="NAD(P)-binding Rossmann-fold domains"/>
    <property type="match status" value="1"/>
</dbReference>
<comment type="similarity">
    <text evidence="1">Belongs to the short-chain dehydrogenases/reductases (SDR) family.</text>
</comment>
<dbReference type="CDD" id="cd05233">
    <property type="entry name" value="SDR_c"/>
    <property type="match status" value="1"/>
</dbReference>
<evidence type="ECO:0000256" key="1">
    <source>
        <dbReference type="ARBA" id="ARBA00006484"/>
    </source>
</evidence>
<dbReference type="InterPro" id="IPR036291">
    <property type="entry name" value="NAD(P)-bd_dom_sf"/>
</dbReference>
<evidence type="ECO:0000313" key="3">
    <source>
        <dbReference type="EMBL" id="MDO7253933.1"/>
    </source>
</evidence>
<reference evidence="4 6" key="1">
    <citation type="submission" date="2023-07" db="EMBL/GenBank/DDBJ databases">
        <title>Unpublished Manusciprt.</title>
        <authorList>
            <person name="Aydin F."/>
            <person name="Tarhane S."/>
            <person name="Saticioglu I.B."/>
            <person name="Karakaya E."/>
            <person name="Abay S."/>
            <person name="Guran O."/>
            <person name="Bozkurt E."/>
            <person name="Uzum N."/>
            <person name="Olgun K."/>
            <person name="Jablonski D."/>
        </authorList>
    </citation>
    <scope>NUCLEOTIDE SEQUENCE</scope>
    <source>
        <strain evidence="6">faydin-H75</strain>
        <strain evidence="4">Faydin-H76</strain>
    </source>
</reference>
<dbReference type="AlphaFoldDB" id="A0AA90TBD9"/>
<sequence length="165" mass="17792">MLTKWGGGIENFIHCGGEAIFGPIRYFDYNQSIKSFNINFFSCCEIIATLLKKPNKPHLKNIILISSISALRGYKGSSIYGASKACLDSLTRSLCDELSPQIKINSIILGNIPTKATAQLEMQKPPPSGEGKCEDVSALVDFLLSSGYLSGQNIVLDGGRSSIGN</sequence>
<gene>
    <name evidence="3" type="ORF">Q5I04_08450</name>
    <name evidence="4" type="ORF">Q5I06_02745</name>
</gene>
<dbReference type="EMBL" id="JAUYZK010000003">
    <property type="protein sequence ID" value="MDP2538701.1"/>
    <property type="molecule type" value="Genomic_DNA"/>
</dbReference>
<dbReference type="EMBL" id="JAUPEV010000020">
    <property type="protein sequence ID" value="MDO7253933.1"/>
    <property type="molecule type" value="Genomic_DNA"/>
</dbReference>
<reference evidence="3" key="2">
    <citation type="submission" date="2023-07" db="EMBL/GenBank/DDBJ databases">
        <authorList>
            <person name="Aydin F."/>
            <person name="Tarhane S."/>
            <person name="Saticioglu I.B."/>
            <person name="Karakaya E."/>
            <person name="Abay S."/>
            <person name="Guran O."/>
            <person name="Bozkurt E."/>
            <person name="Uzum N."/>
            <person name="Olgun K."/>
            <person name="Jablonski D."/>
        </authorList>
    </citation>
    <scope>NUCLEOTIDE SEQUENCE</scope>
    <source>
        <strain evidence="3">Faydin-H75</strain>
    </source>
</reference>